<evidence type="ECO:0000313" key="1">
    <source>
        <dbReference type="EMBL" id="CAD7395559.1"/>
    </source>
</evidence>
<protein>
    <submittedName>
        <fullName evidence="1">Uncharacterized protein</fullName>
    </submittedName>
</protein>
<organism evidence="1">
    <name type="scientific">Timema cristinae</name>
    <name type="common">Walking stick</name>
    <dbReference type="NCBI Taxonomy" id="61476"/>
    <lineage>
        <taxon>Eukaryota</taxon>
        <taxon>Metazoa</taxon>
        <taxon>Ecdysozoa</taxon>
        <taxon>Arthropoda</taxon>
        <taxon>Hexapoda</taxon>
        <taxon>Insecta</taxon>
        <taxon>Pterygota</taxon>
        <taxon>Neoptera</taxon>
        <taxon>Polyneoptera</taxon>
        <taxon>Phasmatodea</taxon>
        <taxon>Timematodea</taxon>
        <taxon>Timematoidea</taxon>
        <taxon>Timematidae</taxon>
        <taxon>Timema</taxon>
    </lineage>
</organism>
<dbReference type="EMBL" id="OC317224">
    <property type="protein sequence ID" value="CAD7395559.1"/>
    <property type="molecule type" value="Genomic_DNA"/>
</dbReference>
<sequence length="74" mass="8511">MTGKTNFERFVLFLFDRRKCEIRGDVDGGKEPKDLTSSRGMFPSAQIKMRYSNQAHYQKQSAGHLSLNIRDENG</sequence>
<accession>A0A7R9GRU7</accession>
<name>A0A7R9GRU7_TIMCR</name>
<proteinExistence type="predicted"/>
<dbReference type="AlphaFoldDB" id="A0A7R9GRU7"/>
<gene>
    <name evidence="1" type="ORF">TCEB3V08_LOCUS3195</name>
</gene>
<reference evidence="1" key="1">
    <citation type="submission" date="2020-11" db="EMBL/GenBank/DDBJ databases">
        <authorList>
            <person name="Tran Van P."/>
        </authorList>
    </citation>
    <scope>NUCLEOTIDE SEQUENCE</scope>
</reference>